<keyword evidence="2" id="KW-1185">Reference proteome</keyword>
<dbReference type="EMBL" id="FUWS01000005">
    <property type="protein sequence ID" value="SKA02502.1"/>
    <property type="molecule type" value="Genomic_DNA"/>
</dbReference>
<dbReference type="Proteomes" id="UP000190637">
    <property type="component" value="Unassembled WGS sequence"/>
</dbReference>
<evidence type="ECO:0008006" key="3">
    <source>
        <dbReference type="Google" id="ProtNLM"/>
    </source>
</evidence>
<proteinExistence type="predicted"/>
<protein>
    <recommendedName>
        <fullName evidence="3">ATP-grasp ribosomal peptide maturase, SAV_5884 family</fullName>
    </recommendedName>
</protein>
<dbReference type="AlphaFoldDB" id="A0A1T4QFJ8"/>
<accession>A0A1T4QFJ8</accession>
<gene>
    <name evidence="1" type="ORF">SAMN02745673_02208</name>
</gene>
<dbReference type="SUPFAM" id="SSF56059">
    <property type="entry name" value="Glutathione synthetase ATP-binding domain-like"/>
    <property type="match status" value="1"/>
</dbReference>
<sequence>MLSFDTAAFPMECVVTAELENAGWRVRVRTREGKADLIGVTSVFYRRPRPFGFPAGMSEPEERFARIEARFGLGGLFAALPARWVPGAPGRVADGEYKPLQLATAVRCGLPVLPTLLTNDPKAARRFAEEQDHVGCGAVYKTLMHKVVADDGQARLIYTTPVDSESVNQRIGITMHQFQANLAAKKLFDVRLVATRHGQIAVAIHAGDPQAHQDFRTGYGDLVYEVVDVPEPITIGCRAYLRALGLELGVFDFCATEAGWYFLECGPGAQWAWLQEETGAPISSLVADALTEESP</sequence>
<dbReference type="STRING" id="1122192.SAMN02745673_02208"/>
<evidence type="ECO:0000313" key="2">
    <source>
        <dbReference type="Proteomes" id="UP000190637"/>
    </source>
</evidence>
<name>A0A1T4QFJ8_9ACTN</name>
<reference evidence="1 2" key="1">
    <citation type="submission" date="2017-02" db="EMBL/GenBank/DDBJ databases">
        <authorList>
            <person name="Peterson S.W."/>
        </authorList>
    </citation>
    <scope>NUCLEOTIDE SEQUENCE [LARGE SCALE GENOMIC DNA]</scope>
    <source>
        <strain evidence="1 2">DSM 45154</strain>
    </source>
</reference>
<dbReference type="Gene3D" id="3.30.470.20">
    <property type="entry name" value="ATP-grasp fold, B domain"/>
    <property type="match status" value="1"/>
</dbReference>
<evidence type="ECO:0000313" key="1">
    <source>
        <dbReference type="EMBL" id="SKA02502.1"/>
    </source>
</evidence>
<organism evidence="1 2">
    <name type="scientific">Marinactinospora thermotolerans DSM 45154</name>
    <dbReference type="NCBI Taxonomy" id="1122192"/>
    <lineage>
        <taxon>Bacteria</taxon>
        <taxon>Bacillati</taxon>
        <taxon>Actinomycetota</taxon>
        <taxon>Actinomycetes</taxon>
        <taxon>Streptosporangiales</taxon>
        <taxon>Nocardiopsidaceae</taxon>
        <taxon>Marinactinospora</taxon>
    </lineage>
</organism>